<name>A0ABW2RD84_9BURK</name>
<organism evidence="1 2">
    <name type="scientific">Hydrogenophaga bisanensis</name>
    <dbReference type="NCBI Taxonomy" id="439611"/>
    <lineage>
        <taxon>Bacteria</taxon>
        <taxon>Pseudomonadati</taxon>
        <taxon>Pseudomonadota</taxon>
        <taxon>Betaproteobacteria</taxon>
        <taxon>Burkholderiales</taxon>
        <taxon>Comamonadaceae</taxon>
        <taxon>Hydrogenophaga</taxon>
    </lineage>
</organism>
<protein>
    <recommendedName>
        <fullName evidence="3">Transcriptional regulator</fullName>
    </recommendedName>
</protein>
<evidence type="ECO:0008006" key="3">
    <source>
        <dbReference type="Google" id="ProtNLM"/>
    </source>
</evidence>
<comment type="caution">
    <text evidence="1">The sequence shown here is derived from an EMBL/GenBank/DDBJ whole genome shotgun (WGS) entry which is preliminary data.</text>
</comment>
<evidence type="ECO:0000313" key="1">
    <source>
        <dbReference type="EMBL" id="MFC7436070.1"/>
    </source>
</evidence>
<keyword evidence="2" id="KW-1185">Reference proteome</keyword>
<dbReference type="RefSeq" id="WP_382259443.1">
    <property type="nucleotide sequence ID" value="NZ_JBHTBX010000013.1"/>
</dbReference>
<dbReference type="Proteomes" id="UP001596495">
    <property type="component" value="Unassembled WGS sequence"/>
</dbReference>
<sequence length="123" mass="13260">MTSKSLQHKIEQTRLNAPLEVPKARLCSRVILAMMTCQPVDVPVQELKTALGSSWSSLRAIQFMSGRRGQMAAQAAPVAERNDLWLAHLVAKALADNQAITAINIAALEQLAKELAMGGAQTP</sequence>
<gene>
    <name evidence="1" type="ORF">ACFQNJ_16260</name>
</gene>
<evidence type="ECO:0000313" key="2">
    <source>
        <dbReference type="Proteomes" id="UP001596495"/>
    </source>
</evidence>
<dbReference type="EMBL" id="JBHTBX010000013">
    <property type="protein sequence ID" value="MFC7436070.1"/>
    <property type="molecule type" value="Genomic_DNA"/>
</dbReference>
<accession>A0ABW2RD84</accession>
<reference evidence="2" key="1">
    <citation type="journal article" date="2019" name="Int. J. Syst. Evol. Microbiol.">
        <title>The Global Catalogue of Microorganisms (GCM) 10K type strain sequencing project: providing services to taxonomists for standard genome sequencing and annotation.</title>
        <authorList>
            <consortium name="The Broad Institute Genomics Platform"/>
            <consortium name="The Broad Institute Genome Sequencing Center for Infectious Disease"/>
            <person name="Wu L."/>
            <person name="Ma J."/>
        </authorList>
    </citation>
    <scope>NUCLEOTIDE SEQUENCE [LARGE SCALE GENOMIC DNA]</scope>
    <source>
        <strain evidence="2">CCUG 54518</strain>
    </source>
</reference>
<proteinExistence type="predicted"/>